<dbReference type="InterPro" id="IPR014756">
    <property type="entry name" value="Ig_E-set"/>
</dbReference>
<reference evidence="16" key="1">
    <citation type="submission" date="2022-10" db="EMBL/GenBank/DDBJ databases">
        <title>Culturing micro-colonial fungi from biological soil crusts in the Mojave desert and describing Neophaeococcomyces mojavensis, and introducing the new genera and species Taxawa tesnikishii.</title>
        <authorList>
            <person name="Kurbessoian T."/>
            <person name="Stajich J.E."/>
        </authorList>
    </citation>
    <scope>NUCLEOTIDE SEQUENCE</scope>
    <source>
        <strain evidence="16">TK_35</strain>
    </source>
</reference>
<dbReference type="Gene3D" id="2.60.40.650">
    <property type="match status" value="1"/>
</dbReference>
<dbReference type="Gene3D" id="3.90.420.10">
    <property type="entry name" value="Oxidoreductase, molybdopterin-binding domain"/>
    <property type="match status" value="1"/>
</dbReference>
<dbReference type="GO" id="GO:0005758">
    <property type="term" value="C:mitochondrial intermembrane space"/>
    <property type="evidence" value="ECO:0007669"/>
    <property type="project" value="UniProtKB-SubCell"/>
</dbReference>
<dbReference type="GO" id="GO:0043546">
    <property type="term" value="F:molybdopterin cofactor binding"/>
    <property type="evidence" value="ECO:0007669"/>
    <property type="project" value="TreeGrafter"/>
</dbReference>
<keyword evidence="17" id="KW-1185">Reference proteome</keyword>
<keyword evidence="9" id="KW-0349">Heme</keyword>
<comment type="cofactor">
    <cofactor evidence="2">
        <name>heme b</name>
        <dbReference type="ChEBI" id="CHEBI:60344"/>
    </cofactor>
</comment>
<proteinExistence type="predicted"/>
<evidence type="ECO:0000256" key="5">
    <source>
        <dbReference type="ARBA" id="ARBA00012505"/>
    </source>
</evidence>
<dbReference type="FunFam" id="3.10.120.10:FF:000007">
    <property type="entry name" value="Sulfite oxidase, mitochondrial"/>
    <property type="match status" value="1"/>
</dbReference>
<evidence type="ECO:0000259" key="15">
    <source>
        <dbReference type="PROSITE" id="PS50255"/>
    </source>
</evidence>
<dbReference type="SMART" id="SM01117">
    <property type="entry name" value="Cyt-b5"/>
    <property type="match status" value="1"/>
</dbReference>
<sequence length="593" mass="66353">MSKTFNRLLRGPLSRAYSSPVTSSCSRRIYSATTVRTAAASPVPFRPLTTTTTTNRIPQKPPTRWIWKKVGAAVLAGSIVVAAVFEWKDAHAEAHPANRYIRLSEVERHGQTSDRKWVTKGKRVYDITEWIEVHPGGPVILQAVGGCIDRYWDIFSVHKKQDVYDILEQYFIGEVDPRDLVDGKVPADKVEDPFVLDPKRDPRLLQHTQQPCNAETPSQSLGSFITPNGVFFVRNHFWVPKIDEKAHVLHVELSDGTAKAYSLADLKSKFEPFSITATLQCTGNRRKHMSENAKPASGLPWNVGAISNTMWTGVRLRDVLEDAGYSRDGDVDDNVRHVHLVGAEAYCGSIPISKAVDPHGDVMLAYEMGGKPLPRDHGYPLRALIPGHTAARSVKWLERVTLSEDESPSQWQQKDYKCFGPNKEAKDVDWSTAPAIQETPVQSAITEVGVISGDSRKGRAELSRYGMKEDAIRVKGYAFSGGGRSIIRVDISADDGKTWSQADLHQDETKGHRSWSWKKWEWVVPKAEAGRVFVVKAVDECYNSQPESYDAQWNFRGNLTTAWHRAEHSEDDQNVGASQEQSWLGRTLGRLSL</sequence>
<dbReference type="GO" id="GO:0008482">
    <property type="term" value="F:sulfite oxidase activity"/>
    <property type="evidence" value="ECO:0007669"/>
    <property type="project" value="UniProtKB-EC"/>
</dbReference>
<dbReference type="InterPro" id="IPR005066">
    <property type="entry name" value="MoCF_OxRdtse_dimer"/>
</dbReference>
<dbReference type="GO" id="GO:0050464">
    <property type="term" value="F:nitrate reductase (NADPH) activity"/>
    <property type="evidence" value="ECO:0007669"/>
    <property type="project" value="UniProtKB-EC"/>
</dbReference>
<dbReference type="Gene3D" id="3.10.120.10">
    <property type="entry name" value="Cytochrome b5-like heme/steroid binding domain"/>
    <property type="match status" value="1"/>
</dbReference>
<dbReference type="InterPro" id="IPR001199">
    <property type="entry name" value="Cyt_B5-like_heme/steroid-bd"/>
</dbReference>
<gene>
    <name evidence="16" type="ORF">H2204_005182</name>
</gene>
<dbReference type="PANTHER" id="PTHR19372:SF7">
    <property type="entry name" value="SULFITE OXIDASE, MITOCHONDRIAL"/>
    <property type="match status" value="1"/>
</dbReference>
<evidence type="ECO:0000256" key="8">
    <source>
        <dbReference type="ARBA" id="ARBA00022505"/>
    </source>
</evidence>
<keyword evidence="12" id="KW-0408">Iron</keyword>
<evidence type="ECO:0000256" key="14">
    <source>
        <dbReference type="ARBA" id="ARBA00049155"/>
    </source>
</evidence>
<evidence type="ECO:0000256" key="3">
    <source>
        <dbReference type="ARBA" id="ARBA00004569"/>
    </source>
</evidence>
<comment type="subcellular location">
    <subcellularLocation>
        <location evidence="3">Mitochondrion intermembrane space</location>
    </subcellularLocation>
</comment>
<dbReference type="PANTHER" id="PTHR19372">
    <property type="entry name" value="SULFITE REDUCTASE"/>
    <property type="match status" value="1"/>
</dbReference>
<evidence type="ECO:0000256" key="10">
    <source>
        <dbReference type="ARBA" id="ARBA00022723"/>
    </source>
</evidence>
<evidence type="ECO:0000256" key="11">
    <source>
        <dbReference type="ARBA" id="ARBA00023002"/>
    </source>
</evidence>
<dbReference type="GO" id="GO:0030151">
    <property type="term" value="F:molybdenum ion binding"/>
    <property type="evidence" value="ECO:0007669"/>
    <property type="project" value="InterPro"/>
</dbReference>
<evidence type="ECO:0000256" key="13">
    <source>
        <dbReference type="ARBA" id="ARBA00023128"/>
    </source>
</evidence>
<comment type="caution">
    <text evidence="16">The sequence shown here is derived from an EMBL/GenBank/DDBJ whole genome shotgun (WGS) entry which is preliminary data.</text>
</comment>
<dbReference type="PRINTS" id="PR00407">
    <property type="entry name" value="EUMOPTERIN"/>
</dbReference>
<keyword evidence="13" id="KW-0496">Mitochondrion</keyword>
<keyword evidence="8" id="KW-0500">Molybdenum</keyword>
<evidence type="ECO:0000256" key="9">
    <source>
        <dbReference type="ARBA" id="ARBA00022617"/>
    </source>
</evidence>
<dbReference type="GO" id="GO:0006790">
    <property type="term" value="P:sulfur compound metabolic process"/>
    <property type="evidence" value="ECO:0007669"/>
    <property type="project" value="TreeGrafter"/>
</dbReference>
<evidence type="ECO:0000256" key="12">
    <source>
        <dbReference type="ARBA" id="ARBA00023004"/>
    </source>
</evidence>
<feature type="domain" description="Cytochrome b5 heme-binding" evidence="15">
    <location>
        <begin position="98"/>
        <end position="176"/>
    </location>
</feature>
<dbReference type="InterPro" id="IPR008335">
    <property type="entry name" value="Mopterin_OxRdtase_euk"/>
</dbReference>
<dbReference type="Pfam" id="PF00173">
    <property type="entry name" value="Cyt-b5"/>
    <property type="match status" value="1"/>
</dbReference>
<dbReference type="SUPFAM" id="SSF56524">
    <property type="entry name" value="Oxidoreductase molybdopterin-binding domain"/>
    <property type="match status" value="1"/>
</dbReference>
<evidence type="ECO:0000256" key="7">
    <source>
        <dbReference type="ARBA" id="ARBA00015499"/>
    </source>
</evidence>
<dbReference type="EC" id="1.8.3.1" evidence="5"/>
<dbReference type="InterPro" id="IPR036400">
    <property type="entry name" value="Cyt_B5-like_heme/steroid_sf"/>
</dbReference>
<protein>
    <recommendedName>
        <fullName evidence="7">Nitrate reductase [NADPH]</fullName>
        <ecNumber evidence="6">1.7.1.3</ecNumber>
        <ecNumber evidence="5">1.8.3.1</ecNumber>
    </recommendedName>
</protein>
<dbReference type="GO" id="GO:0020037">
    <property type="term" value="F:heme binding"/>
    <property type="evidence" value="ECO:0007669"/>
    <property type="project" value="TreeGrafter"/>
</dbReference>
<evidence type="ECO:0000313" key="17">
    <source>
        <dbReference type="Proteomes" id="UP001172681"/>
    </source>
</evidence>
<dbReference type="InterPro" id="IPR036374">
    <property type="entry name" value="OxRdtase_Mopterin-bd_sf"/>
</dbReference>
<accession>A0AA39CXT8</accession>
<dbReference type="EC" id="1.7.1.3" evidence="6"/>
<keyword evidence="10" id="KW-0479">Metal-binding</keyword>
<dbReference type="InterPro" id="IPR000572">
    <property type="entry name" value="OxRdtase_Mopterin-bd_dom"/>
</dbReference>
<comment type="cofactor">
    <cofactor evidence="1">
        <name>Mo-molybdopterin</name>
        <dbReference type="ChEBI" id="CHEBI:71302"/>
    </cofactor>
</comment>
<dbReference type="FunFam" id="3.90.420.10:FF:000002">
    <property type="entry name" value="sulfite oxidase, mitochondrial"/>
    <property type="match status" value="1"/>
</dbReference>
<name>A0AA39CXT8_9EURO</name>
<dbReference type="EMBL" id="JAPDRN010000028">
    <property type="protein sequence ID" value="KAJ9636582.1"/>
    <property type="molecule type" value="Genomic_DNA"/>
</dbReference>
<organism evidence="16 17">
    <name type="scientific">Knufia peltigerae</name>
    <dbReference type="NCBI Taxonomy" id="1002370"/>
    <lineage>
        <taxon>Eukaryota</taxon>
        <taxon>Fungi</taxon>
        <taxon>Dikarya</taxon>
        <taxon>Ascomycota</taxon>
        <taxon>Pezizomycotina</taxon>
        <taxon>Eurotiomycetes</taxon>
        <taxon>Chaetothyriomycetidae</taxon>
        <taxon>Chaetothyriales</taxon>
        <taxon>Trichomeriaceae</taxon>
        <taxon>Knufia</taxon>
    </lineage>
</organism>
<evidence type="ECO:0000256" key="2">
    <source>
        <dbReference type="ARBA" id="ARBA00001970"/>
    </source>
</evidence>
<dbReference type="Pfam" id="PF00174">
    <property type="entry name" value="Oxidored_molyb"/>
    <property type="match status" value="1"/>
</dbReference>
<evidence type="ECO:0000256" key="1">
    <source>
        <dbReference type="ARBA" id="ARBA00001924"/>
    </source>
</evidence>
<dbReference type="SUPFAM" id="SSF81296">
    <property type="entry name" value="E set domains"/>
    <property type="match status" value="1"/>
</dbReference>
<dbReference type="SUPFAM" id="SSF55856">
    <property type="entry name" value="Cytochrome b5-like heme/steroid binding domain"/>
    <property type="match status" value="1"/>
</dbReference>
<dbReference type="Proteomes" id="UP001172681">
    <property type="component" value="Unassembled WGS sequence"/>
</dbReference>
<dbReference type="PROSITE" id="PS50255">
    <property type="entry name" value="CYTOCHROME_B5_2"/>
    <property type="match status" value="1"/>
</dbReference>
<keyword evidence="11" id="KW-0560">Oxidoreductase</keyword>
<comment type="catalytic activity">
    <reaction evidence="14">
        <text>nitrite + NADP(+) + H2O = nitrate + NADPH + H(+)</text>
        <dbReference type="Rhea" id="RHEA:19061"/>
        <dbReference type="ChEBI" id="CHEBI:15377"/>
        <dbReference type="ChEBI" id="CHEBI:15378"/>
        <dbReference type="ChEBI" id="CHEBI:16301"/>
        <dbReference type="ChEBI" id="CHEBI:17632"/>
        <dbReference type="ChEBI" id="CHEBI:57783"/>
        <dbReference type="ChEBI" id="CHEBI:58349"/>
        <dbReference type="EC" id="1.7.1.3"/>
    </reaction>
</comment>
<evidence type="ECO:0000313" key="16">
    <source>
        <dbReference type="EMBL" id="KAJ9636582.1"/>
    </source>
</evidence>
<comment type="pathway">
    <text evidence="4">Energy metabolism; sulfur metabolism.</text>
</comment>
<dbReference type="Pfam" id="PF03404">
    <property type="entry name" value="Mo-co_dimer"/>
    <property type="match status" value="1"/>
</dbReference>
<evidence type="ECO:0000256" key="6">
    <source>
        <dbReference type="ARBA" id="ARBA00012673"/>
    </source>
</evidence>
<dbReference type="AlphaFoldDB" id="A0AA39CXT8"/>
<evidence type="ECO:0000256" key="4">
    <source>
        <dbReference type="ARBA" id="ARBA00004971"/>
    </source>
</evidence>